<gene>
    <name evidence="1" type="ORF">CS022_21855</name>
</gene>
<dbReference type="Proteomes" id="UP000290287">
    <property type="component" value="Unassembled WGS sequence"/>
</dbReference>
<dbReference type="Gene3D" id="2.40.30.170">
    <property type="match status" value="1"/>
</dbReference>
<protein>
    <submittedName>
        <fullName evidence="1">Uncharacterized protein</fullName>
    </submittedName>
</protein>
<reference evidence="1 2" key="1">
    <citation type="submission" date="2017-10" db="EMBL/GenBank/DDBJ databases">
        <title>Nyctiphanis sp. nov., isolated from the stomach of the euphausiid Nyctiphanes simplex (Hansen, 1911) in the Gulf of California.</title>
        <authorList>
            <person name="Gomez-Gil B."/>
            <person name="Aguilar-Mendez M."/>
            <person name="Lopez-Cortes A."/>
            <person name="Gomez-Gutierrez J."/>
            <person name="Roque A."/>
            <person name="Lang E."/>
            <person name="Gonzalez-Castillo A."/>
        </authorList>
    </citation>
    <scope>NUCLEOTIDE SEQUENCE [LARGE SCALE GENOMIC DNA]</scope>
    <source>
        <strain evidence="1 2">CAIM 600</strain>
    </source>
</reference>
<proteinExistence type="predicted"/>
<name>A0A4Q0YPR2_9GAMM</name>
<accession>A0A4Q0YPR2</accession>
<organism evidence="1 2">
    <name type="scientific">Veronia nyctiphanis</name>
    <dbReference type="NCBI Taxonomy" id="1278244"/>
    <lineage>
        <taxon>Bacteria</taxon>
        <taxon>Pseudomonadati</taxon>
        <taxon>Pseudomonadota</taxon>
        <taxon>Gammaproteobacteria</taxon>
        <taxon>Vibrionales</taxon>
        <taxon>Vibrionaceae</taxon>
        <taxon>Veronia</taxon>
    </lineage>
</organism>
<evidence type="ECO:0000313" key="1">
    <source>
        <dbReference type="EMBL" id="RXJ71051.1"/>
    </source>
</evidence>
<evidence type="ECO:0000313" key="2">
    <source>
        <dbReference type="Proteomes" id="UP000290287"/>
    </source>
</evidence>
<dbReference type="AlphaFoldDB" id="A0A4Q0YPR2"/>
<keyword evidence="2" id="KW-1185">Reference proteome</keyword>
<comment type="caution">
    <text evidence="1">The sequence shown here is derived from an EMBL/GenBank/DDBJ whole genome shotgun (WGS) entry which is preliminary data.</text>
</comment>
<sequence>MLAELKVDEADIANVEAGQVVRVFTAAEPKEARLAKVTRTGVSAKQRNTGSLYFDVKALLDSLKAYIRE</sequence>
<dbReference type="EMBL" id="PEIB01000041">
    <property type="protein sequence ID" value="RXJ71051.1"/>
    <property type="molecule type" value="Genomic_DNA"/>
</dbReference>